<evidence type="ECO:0000313" key="2">
    <source>
        <dbReference type="EMBL" id="KAK0471459.1"/>
    </source>
</evidence>
<keyword evidence="1" id="KW-0812">Transmembrane</keyword>
<dbReference type="Proteomes" id="UP001175227">
    <property type="component" value="Unassembled WGS sequence"/>
</dbReference>
<proteinExistence type="predicted"/>
<organism evidence="2 3">
    <name type="scientific">Armillaria novae-zelandiae</name>
    <dbReference type="NCBI Taxonomy" id="153914"/>
    <lineage>
        <taxon>Eukaryota</taxon>
        <taxon>Fungi</taxon>
        <taxon>Dikarya</taxon>
        <taxon>Basidiomycota</taxon>
        <taxon>Agaricomycotina</taxon>
        <taxon>Agaricomycetes</taxon>
        <taxon>Agaricomycetidae</taxon>
        <taxon>Agaricales</taxon>
        <taxon>Marasmiineae</taxon>
        <taxon>Physalacriaceae</taxon>
        <taxon>Armillaria</taxon>
    </lineage>
</organism>
<gene>
    <name evidence="2" type="ORF">IW261DRAFT_1597270</name>
</gene>
<evidence type="ECO:0000313" key="3">
    <source>
        <dbReference type="Proteomes" id="UP001175227"/>
    </source>
</evidence>
<keyword evidence="1" id="KW-0472">Membrane</keyword>
<keyword evidence="3" id="KW-1185">Reference proteome</keyword>
<reference evidence="2" key="1">
    <citation type="submission" date="2023-06" db="EMBL/GenBank/DDBJ databases">
        <authorList>
            <consortium name="Lawrence Berkeley National Laboratory"/>
            <person name="Ahrendt S."/>
            <person name="Sahu N."/>
            <person name="Indic B."/>
            <person name="Wong-Bajracharya J."/>
            <person name="Merenyi Z."/>
            <person name="Ke H.-M."/>
            <person name="Monk M."/>
            <person name="Kocsube S."/>
            <person name="Drula E."/>
            <person name="Lipzen A."/>
            <person name="Balint B."/>
            <person name="Henrissat B."/>
            <person name="Andreopoulos B."/>
            <person name="Martin F.M."/>
            <person name="Harder C.B."/>
            <person name="Rigling D."/>
            <person name="Ford K.L."/>
            <person name="Foster G.D."/>
            <person name="Pangilinan J."/>
            <person name="Papanicolaou A."/>
            <person name="Barry K."/>
            <person name="LaButti K."/>
            <person name="Viragh M."/>
            <person name="Koriabine M."/>
            <person name="Yan M."/>
            <person name="Riley R."/>
            <person name="Champramary S."/>
            <person name="Plett K.L."/>
            <person name="Tsai I.J."/>
            <person name="Slot J."/>
            <person name="Sipos G."/>
            <person name="Plett J."/>
            <person name="Nagy L.G."/>
            <person name="Grigoriev I.V."/>
        </authorList>
    </citation>
    <scope>NUCLEOTIDE SEQUENCE</scope>
    <source>
        <strain evidence="2">ICMP 16352</strain>
    </source>
</reference>
<evidence type="ECO:0000256" key="1">
    <source>
        <dbReference type="SAM" id="Phobius"/>
    </source>
</evidence>
<name>A0AA39NTA5_9AGAR</name>
<sequence>MVTMPMVPTRATENYSRLCSNYKISRCNDVDVLKLHIFVACPVLSPVTAFLAILIDGWYFHYLLPMAGQPTFWAYCLGRAKTFFHSHWGAIREERDRMLTDCMELSRDGPTRWVPRDIPDIDRRIEPLLRLEILFPDLCRMYPSRLFGEHDLDFSSKLSNTLSITLSAIDDAHILKPGEQNQVLIDAFAANTVHHPLIWDNLLYRHVDKERLMHKVEDGLTIEECINLVTDIYSPKDKTLTCLLAFFPTSEPLNVAVDLEQRSLLAIIRTLVPDLAPSTSNSHRPHPFYHDSTISKYQLLCIALSAIRKDILSADPLSKEWQTLLFWATLSDIKSDLYSRHTLSDPEYSEFKDPFWTCRAYALVCMGLFTGGHAEYCVAEWKAEWADKPFFLNILRVIDDERVADAPFLLPVQVKPDSLHPADSIFGVVSRLLGQAFEWEIPGAHEAFREKDSLRYIAERRSLHPDLIEGLRGYITGLSNAKAGKFPDIQSGEFPDCGTQPRPILSSLASLDPNHSEWDRILHTLYSPNDENSHIEETVKFLDECFQVERGSHRRVPTFTASPQKLKMDTDG</sequence>
<dbReference type="EMBL" id="JAUEPR010000050">
    <property type="protein sequence ID" value="KAK0471459.1"/>
    <property type="molecule type" value="Genomic_DNA"/>
</dbReference>
<dbReference type="AlphaFoldDB" id="A0AA39NTA5"/>
<accession>A0AA39NTA5</accession>
<keyword evidence="1" id="KW-1133">Transmembrane helix</keyword>
<feature type="transmembrane region" description="Helical" evidence="1">
    <location>
        <begin position="35"/>
        <end position="60"/>
    </location>
</feature>
<protein>
    <submittedName>
        <fullName evidence="2">Uncharacterized protein</fullName>
    </submittedName>
</protein>
<comment type="caution">
    <text evidence="2">The sequence shown here is derived from an EMBL/GenBank/DDBJ whole genome shotgun (WGS) entry which is preliminary data.</text>
</comment>